<dbReference type="InterPro" id="IPR008332">
    <property type="entry name" value="MethylG_MeTrfase_N"/>
</dbReference>
<dbReference type="SUPFAM" id="SSF53155">
    <property type="entry name" value="Methylated DNA-protein cysteine methyltransferase domain"/>
    <property type="match status" value="1"/>
</dbReference>
<keyword evidence="8" id="KW-0804">Transcription</keyword>
<dbReference type="Proteomes" id="UP000252357">
    <property type="component" value="Unassembled WGS sequence"/>
</dbReference>
<name>A0A368L3Y2_9BURK</name>
<evidence type="ECO:0000256" key="7">
    <source>
        <dbReference type="ARBA" id="ARBA00023015"/>
    </source>
</evidence>
<dbReference type="PROSITE" id="PS00374">
    <property type="entry name" value="MGMT"/>
    <property type="match status" value="1"/>
</dbReference>
<dbReference type="CDD" id="cd06445">
    <property type="entry name" value="ATase"/>
    <property type="match status" value="1"/>
</dbReference>
<gene>
    <name evidence="12" type="ORF">DU000_04665</name>
</gene>
<dbReference type="Pfam" id="PF01035">
    <property type="entry name" value="DNA_binding_1"/>
    <property type="match status" value="1"/>
</dbReference>
<evidence type="ECO:0000256" key="1">
    <source>
        <dbReference type="ARBA" id="ARBA00001286"/>
    </source>
</evidence>
<dbReference type="Pfam" id="PF12833">
    <property type="entry name" value="HTH_18"/>
    <property type="match status" value="1"/>
</dbReference>
<dbReference type="PANTHER" id="PTHR10815">
    <property type="entry name" value="METHYLATED-DNA--PROTEIN-CYSTEINE METHYLTRANSFERASE"/>
    <property type="match status" value="1"/>
</dbReference>
<evidence type="ECO:0000256" key="6">
    <source>
        <dbReference type="ARBA" id="ARBA00022763"/>
    </source>
</evidence>
<dbReference type="Gene3D" id="1.10.10.60">
    <property type="entry name" value="Homeodomain-like"/>
    <property type="match status" value="1"/>
</dbReference>
<dbReference type="FunFam" id="1.10.10.10:FF:000214">
    <property type="entry name" value="Methylated-DNA--protein-cysteine methyltransferase"/>
    <property type="match status" value="1"/>
</dbReference>
<evidence type="ECO:0000256" key="5">
    <source>
        <dbReference type="ARBA" id="ARBA00022679"/>
    </source>
</evidence>
<keyword evidence="9" id="KW-0234">DNA repair</keyword>
<keyword evidence="6" id="KW-0227">DNA damage</keyword>
<dbReference type="InterPro" id="IPR018060">
    <property type="entry name" value="HTH_AraC"/>
</dbReference>
<dbReference type="SUPFAM" id="SSF46767">
    <property type="entry name" value="Methylated DNA-protein cysteine methyltransferase, C-terminal domain"/>
    <property type="match status" value="1"/>
</dbReference>
<comment type="catalytic activity">
    <reaction evidence="10">
        <text>a 6-O-methyl-2'-deoxyguanosine in DNA + L-cysteinyl-[protein] = S-methyl-L-cysteinyl-[protein] + a 2'-deoxyguanosine in DNA</text>
        <dbReference type="Rhea" id="RHEA:24000"/>
        <dbReference type="Rhea" id="RHEA-COMP:10131"/>
        <dbReference type="Rhea" id="RHEA-COMP:10132"/>
        <dbReference type="Rhea" id="RHEA-COMP:11367"/>
        <dbReference type="Rhea" id="RHEA-COMP:11368"/>
        <dbReference type="ChEBI" id="CHEBI:29950"/>
        <dbReference type="ChEBI" id="CHEBI:82612"/>
        <dbReference type="ChEBI" id="CHEBI:85445"/>
        <dbReference type="ChEBI" id="CHEBI:85448"/>
        <dbReference type="EC" id="2.1.1.63"/>
    </reaction>
</comment>
<dbReference type="InterPro" id="IPR036388">
    <property type="entry name" value="WH-like_DNA-bd_sf"/>
</dbReference>
<dbReference type="GO" id="GO:0043565">
    <property type="term" value="F:sequence-specific DNA binding"/>
    <property type="evidence" value="ECO:0007669"/>
    <property type="project" value="InterPro"/>
</dbReference>
<dbReference type="AlphaFoldDB" id="A0A368L3Y2"/>
<proteinExistence type="inferred from homology"/>
<protein>
    <recommendedName>
        <fullName evidence="3">methylated-DNA--[protein]-cysteine S-methyltransferase</fullName>
        <ecNumber evidence="3">2.1.1.63</ecNumber>
    </recommendedName>
</protein>
<evidence type="ECO:0000313" key="12">
    <source>
        <dbReference type="EMBL" id="RCS58132.1"/>
    </source>
</evidence>
<dbReference type="GO" id="GO:0003908">
    <property type="term" value="F:methylated-DNA-[protein]-cysteine S-methyltransferase activity"/>
    <property type="evidence" value="ECO:0007669"/>
    <property type="project" value="UniProtKB-EC"/>
</dbReference>
<keyword evidence="7" id="KW-0805">Transcription regulation</keyword>
<dbReference type="GO" id="GO:0003700">
    <property type="term" value="F:DNA-binding transcription factor activity"/>
    <property type="evidence" value="ECO:0007669"/>
    <property type="project" value="InterPro"/>
</dbReference>
<dbReference type="SMART" id="SM00342">
    <property type="entry name" value="HTH_ARAC"/>
    <property type="match status" value="1"/>
</dbReference>
<dbReference type="GO" id="GO:0006281">
    <property type="term" value="P:DNA repair"/>
    <property type="evidence" value="ECO:0007669"/>
    <property type="project" value="UniProtKB-KW"/>
</dbReference>
<evidence type="ECO:0000256" key="9">
    <source>
        <dbReference type="ARBA" id="ARBA00023204"/>
    </source>
</evidence>
<dbReference type="RefSeq" id="WP_114402217.1">
    <property type="nucleotide sequence ID" value="NZ_QPGB01000002.1"/>
</dbReference>
<evidence type="ECO:0000256" key="3">
    <source>
        <dbReference type="ARBA" id="ARBA00011918"/>
    </source>
</evidence>
<reference evidence="12 13" key="1">
    <citation type="journal article" date="2018" name="Int. J. Syst. Evol. Microbiol.">
        <title>Parvibium lacunae gen. nov., sp. nov., a new member of the family Alcaligenaceae isolated from a freshwater pond.</title>
        <authorList>
            <person name="Chen W.M."/>
            <person name="Xie P.B."/>
            <person name="Hsu M.Y."/>
            <person name="Sheu S.Y."/>
        </authorList>
    </citation>
    <scope>NUCLEOTIDE SEQUENCE [LARGE SCALE GENOMIC DNA]</scope>
    <source>
        <strain evidence="12 13">KMB9</strain>
    </source>
</reference>
<evidence type="ECO:0000256" key="8">
    <source>
        <dbReference type="ARBA" id="ARBA00023163"/>
    </source>
</evidence>
<evidence type="ECO:0000256" key="10">
    <source>
        <dbReference type="ARBA" id="ARBA00049348"/>
    </source>
</evidence>
<dbReference type="GO" id="GO:0032259">
    <property type="term" value="P:methylation"/>
    <property type="evidence" value="ECO:0007669"/>
    <property type="project" value="UniProtKB-KW"/>
</dbReference>
<dbReference type="InterPro" id="IPR014048">
    <property type="entry name" value="MethylDNA_cys_MeTrfase_DNA-bd"/>
</dbReference>
<organism evidence="12 13">
    <name type="scientific">Parvibium lacunae</name>
    <dbReference type="NCBI Taxonomy" id="1888893"/>
    <lineage>
        <taxon>Bacteria</taxon>
        <taxon>Pseudomonadati</taxon>
        <taxon>Pseudomonadota</taxon>
        <taxon>Betaproteobacteria</taxon>
        <taxon>Burkholderiales</taxon>
        <taxon>Alcaligenaceae</taxon>
        <taxon>Parvibium</taxon>
    </lineage>
</organism>
<dbReference type="Gene3D" id="1.10.10.10">
    <property type="entry name" value="Winged helix-like DNA-binding domain superfamily/Winged helix DNA-binding domain"/>
    <property type="match status" value="1"/>
</dbReference>
<dbReference type="NCBIfam" id="TIGR00589">
    <property type="entry name" value="ogt"/>
    <property type="match status" value="1"/>
</dbReference>
<dbReference type="EC" id="2.1.1.63" evidence="3"/>
<dbReference type="InterPro" id="IPR009057">
    <property type="entry name" value="Homeodomain-like_sf"/>
</dbReference>
<accession>A0A368L3Y2</accession>
<comment type="caution">
    <text evidence="12">The sequence shown here is derived from an EMBL/GenBank/DDBJ whole genome shotgun (WGS) entry which is preliminary data.</text>
</comment>
<dbReference type="Gene3D" id="3.30.160.70">
    <property type="entry name" value="Methylated DNA-protein cysteine methyltransferase domain"/>
    <property type="match status" value="1"/>
</dbReference>
<evidence type="ECO:0000259" key="11">
    <source>
        <dbReference type="PROSITE" id="PS01124"/>
    </source>
</evidence>
<dbReference type="InterPro" id="IPR001497">
    <property type="entry name" value="MethylDNA_cys_MeTrfase_AS"/>
</dbReference>
<dbReference type="PROSITE" id="PS01124">
    <property type="entry name" value="HTH_ARAC_FAMILY_2"/>
    <property type="match status" value="1"/>
</dbReference>
<comment type="similarity">
    <text evidence="2">Belongs to the MGMT family.</text>
</comment>
<dbReference type="SUPFAM" id="SSF46689">
    <property type="entry name" value="Homeodomain-like"/>
    <property type="match status" value="1"/>
</dbReference>
<evidence type="ECO:0000256" key="2">
    <source>
        <dbReference type="ARBA" id="ARBA00008711"/>
    </source>
</evidence>
<keyword evidence="5 12" id="KW-0808">Transferase</keyword>
<dbReference type="EMBL" id="QPGB01000002">
    <property type="protein sequence ID" value="RCS58132.1"/>
    <property type="molecule type" value="Genomic_DNA"/>
</dbReference>
<evidence type="ECO:0000256" key="4">
    <source>
        <dbReference type="ARBA" id="ARBA00022603"/>
    </source>
</evidence>
<feature type="domain" description="HTH araC/xylS-type" evidence="11">
    <location>
        <begin position="8"/>
        <end position="105"/>
    </location>
</feature>
<keyword evidence="4 12" id="KW-0489">Methyltransferase</keyword>
<dbReference type="InterPro" id="IPR036631">
    <property type="entry name" value="MGMT_N_sf"/>
</dbReference>
<dbReference type="OrthoDB" id="9802228at2"/>
<comment type="catalytic activity">
    <reaction evidence="1">
        <text>a 4-O-methyl-thymidine in DNA + L-cysteinyl-[protein] = a thymidine in DNA + S-methyl-L-cysteinyl-[protein]</text>
        <dbReference type="Rhea" id="RHEA:53428"/>
        <dbReference type="Rhea" id="RHEA-COMP:10131"/>
        <dbReference type="Rhea" id="RHEA-COMP:10132"/>
        <dbReference type="Rhea" id="RHEA-COMP:13555"/>
        <dbReference type="Rhea" id="RHEA-COMP:13556"/>
        <dbReference type="ChEBI" id="CHEBI:29950"/>
        <dbReference type="ChEBI" id="CHEBI:82612"/>
        <dbReference type="ChEBI" id="CHEBI:137386"/>
        <dbReference type="ChEBI" id="CHEBI:137387"/>
        <dbReference type="EC" id="2.1.1.63"/>
    </reaction>
</comment>
<sequence length="276" mass="30400">MEKLDRLEQFRQLLAQSATESHSVSDIAAQVGGSPTHLQRAFTARYGITPKQYQLAQRQQYFKAQLRQQVPVTQALYEAGYGATSRVYENIDQTLGMTPRRYQRGAAGEVISYALADTPLGRMLLAATDRGLCCVQFGEDDAALLSALQREFPQATIDAMHTPSPAFSEWITALNAYLRGEHALPDLPLDVRGTVFQIKVWRYLQQIPAGTHQTYMQVAAAIGHPKAVRAAASACAANRLALLIPCHRVLRGDGGLGGYRWGLDRKASLLDIEQSD</sequence>
<dbReference type="PANTHER" id="PTHR10815:SF5">
    <property type="entry name" value="METHYLATED-DNA--PROTEIN-CYSTEINE METHYLTRANSFERASE"/>
    <property type="match status" value="1"/>
</dbReference>
<dbReference type="Pfam" id="PF02870">
    <property type="entry name" value="Methyltransf_1N"/>
    <property type="match status" value="1"/>
</dbReference>
<dbReference type="InterPro" id="IPR036217">
    <property type="entry name" value="MethylDNA_cys_MeTrfase_DNAb"/>
</dbReference>
<evidence type="ECO:0000313" key="13">
    <source>
        <dbReference type="Proteomes" id="UP000252357"/>
    </source>
</evidence>
<keyword evidence="13" id="KW-1185">Reference proteome</keyword>